<name>A0A977KLN1_9CAUD</name>
<organism evidence="1 2">
    <name type="scientific">Gordonia phage ObLaDi</name>
    <dbReference type="NCBI Taxonomy" id="2978487"/>
    <lineage>
        <taxon>Viruses</taxon>
        <taxon>Duplodnaviria</taxon>
        <taxon>Heunggongvirae</taxon>
        <taxon>Uroviricota</taxon>
        <taxon>Caudoviricetes</taxon>
        <taxon>Kruegerviridae</taxon>
        <taxon>Cafassovirus</taxon>
        <taxon>Cafassovirus obladi</taxon>
    </lineage>
</organism>
<accession>A0A977KLN1</accession>
<keyword evidence="1" id="KW-0347">Helicase</keyword>
<keyword evidence="1" id="KW-0378">Hydrolase</keyword>
<sequence length="153" mass="17350">MTPPIRDTAKAVLRRAAGADNRFAERGVTSEMVDAWAAILDGKVWHDGALDAVSHHYRTSRFSVMPADVVDYCQRQPVWACRERAAIWLDSLTEAELHKISTYSGLPMPDPTFDVRDIRNYAANLVRHLRTWAIAEREAILDGILATRYEVNR</sequence>
<gene>
    <name evidence="1" type="primary">48</name>
    <name evidence="1" type="ORF">SEA_OBLADI_48</name>
</gene>
<dbReference type="EMBL" id="OP297535">
    <property type="protein sequence ID" value="UXE03771.1"/>
    <property type="molecule type" value="Genomic_DNA"/>
</dbReference>
<evidence type="ECO:0000313" key="2">
    <source>
        <dbReference type="Proteomes" id="UP001064297"/>
    </source>
</evidence>
<keyword evidence="2" id="KW-1185">Reference proteome</keyword>
<proteinExistence type="predicted"/>
<reference evidence="1" key="1">
    <citation type="submission" date="2022-08" db="EMBL/GenBank/DDBJ databases">
        <authorList>
            <person name="Abuwarda M.A."/>
            <person name="Alvarez A."/>
            <person name="Batteikh M."/>
            <person name="Baughman A.P."/>
            <person name="Chavez V."/>
            <person name="Cheng C."/>
            <person name="Cosentino E.J."/>
            <person name="Di Blasi D.L."/>
            <person name="Dooley N.L."/>
            <person name="Empson B.M."/>
            <person name="Erfanian K."/>
            <person name="Esparza P.D."/>
            <person name="Fleming H.S."/>
            <person name="Ghannam M.S."/>
            <person name="Gibbons A.C."/>
            <person name="Gonzalez C."/>
            <person name="Huq N.E."/>
            <person name="Jin K."/>
            <person name="Kamarzar M."/>
            <person name="Khaine A."/>
            <person name="Krug K.R."/>
            <person name="Lee A."/>
            <person name="Liao S."/>
            <person name="Light I."/>
            <person name="Ma Y."/>
            <person name="Magaling J.M."/>
            <person name="McLinden K.C."/>
            <person name="Melkote A."/>
            <person name="Montoya Serpas C.A."/>
            <person name="Niazmandi K."/>
            <person name="Ostroske E.C."/>
            <person name="Paek B.H."/>
            <person name="Rajiv S."/>
            <person name="Santos C.E."/>
            <person name="Semaan S.A."/>
            <person name="Senthilvelan J."/>
            <person name="Sheppy T.E."/>
            <person name="Stephenson J.C."/>
            <person name="Tenney M.E."/>
            <person name="Teoh N."/>
            <person name="Thorp J.P."/>
            <person name="Turon Font G."/>
            <person name="Uvarov E.V."/>
            <person name="Verpukhovskiy P."/>
            <person name="Wang J."/>
            <person name="Whang A.Y."/>
            <person name="Wright N.E."/>
            <person name="Wu M."/>
            <person name="Zhuang C."/>
            <person name="Bruns J.A."/>
            <person name="Chai A.E."/>
            <person name="Parikh H."/>
            <person name="Zorawik M."/>
            <person name="Garza D.R."/>
            <person name="Ngo R.T."/>
            <person name="Reddi K."/>
            <person name="Garcia-Vedrenne A.E."/>
            <person name="Freise A.C."/>
            <person name="Balish M.F."/>
            <person name="Garlena R.A."/>
            <person name="Russell D.A."/>
            <person name="Jacobs-Sera D."/>
            <person name="Hatfull G.F."/>
        </authorList>
    </citation>
    <scope>NUCLEOTIDE SEQUENCE</scope>
</reference>
<protein>
    <submittedName>
        <fullName evidence="1">Helicase loader</fullName>
    </submittedName>
</protein>
<dbReference type="GO" id="GO:0004386">
    <property type="term" value="F:helicase activity"/>
    <property type="evidence" value="ECO:0007669"/>
    <property type="project" value="UniProtKB-KW"/>
</dbReference>
<dbReference type="Proteomes" id="UP001064297">
    <property type="component" value="Segment"/>
</dbReference>
<keyword evidence="1" id="KW-0547">Nucleotide-binding</keyword>
<evidence type="ECO:0000313" key="1">
    <source>
        <dbReference type="EMBL" id="UXE03771.1"/>
    </source>
</evidence>
<keyword evidence="1" id="KW-0067">ATP-binding</keyword>